<dbReference type="EMBL" id="FNOM01000002">
    <property type="protein sequence ID" value="SDW51508.1"/>
    <property type="molecule type" value="Genomic_DNA"/>
</dbReference>
<evidence type="ECO:0000256" key="4">
    <source>
        <dbReference type="ARBA" id="ARBA00023163"/>
    </source>
</evidence>
<feature type="domain" description="Transcriptional regulator LacI/GalR-like sensor" evidence="5">
    <location>
        <begin position="112"/>
        <end position="270"/>
    </location>
</feature>
<dbReference type="STRING" id="564137.SAMN04488238_102288"/>
<dbReference type="PANTHER" id="PTHR30146:SF148">
    <property type="entry name" value="HTH-TYPE TRANSCRIPTIONAL REPRESSOR PURR-RELATED"/>
    <property type="match status" value="1"/>
</dbReference>
<dbReference type="GO" id="GO:0003700">
    <property type="term" value="F:DNA-binding transcription factor activity"/>
    <property type="evidence" value="ECO:0007669"/>
    <property type="project" value="TreeGrafter"/>
</dbReference>
<dbReference type="AlphaFoldDB" id="A0A1H2U6K9"/>
<keyword evidence="1" id="KW-0678">Repressor</keyword>
<evidence type="ECO:0000313" key="7">
    <source>
        <dbReference type="Proteomes" id="UP000198539"/>
    </source>
</evidence>
<protein>
    <submittedName>
        <fullName evidence="6">Transcriptional regulator, LacI family</fullName>
    </submittedName>
</protein>
<keyword evidence="3" id="KW-0238">DNA-binding</keyword>
<evidence type="ECO:0000256" key="1">
    <source>
        <dbReference type="ARBA" id="ARBA00022491"/>
    </source>
</evidence>
<gene>
    <name evidence="6" type="ORF">SAMN04488238_102288</name>
</gene>
<name>A0A1H2U6K9_9RHOB</name>
<dbReference type="Proteomes" id="UP000198539">
    <property type="component" value="Unassembled WGS sequence"/>
</dbReference>
<evidence type="ECO:0000256" key="3">
    <source>
        <dbReference type="ARBA" id="ARBA00023125"/>
    </source>
</evidence>
<evidence type="ECO:0000313" key="6">
    <source>
        <dbReference type="EMBL" id="SDW51508.1"/>
    </source>
</evidence>
<organism evidence="6 7">
    <name type="scientific">Roseicitreum antarcticum</name>
    <dbReference type="NCBI Taxonomy" id="564137"/>
    <lineage>
        <taxon>Bacteria</taxon>
        <taxon>Pseudomonadati</taxon>
        <taxon>Pseudomonadota</taxon>
        <taxon>Alphaproteobacteria</taxon>
        <taxon>Rhodobacterales</taxon>
        <taxon>Paracoccaceae</taxon>
        <taxon>Roseicitreum</taxon>
    </lineage>
</organism>
<reference evidence="6 7" key="1">
    <citation type="submission" date="2016-10" db="EMBL/GenBank/DDBJ databases">
        <authorList>
            <person name="de Groot N.N."/>
        </authorList>
    </citation>
    <scope>NUCLEOTIDE SEQUENCE [LARGE SCALE GENOMIC DNA]</scope>
    <source>
        <strain evidence="6 7">CGMCC 1.8894</strain>
    </source>
</reference>
<keyword evidence="7" id="KW-1185">Reference proteome</keyword>
<dbReference type="InterPro" id="IPR046335">
    <property type="entry name" value="LacI/GalR-like_sensor"/>
</dbReference>
<sequence length="274" mass="30041">MVLASWVNMGLRLEAKAHPLKPRVACGAEGFATVVANSDEDATLQHQVIISMLEHGVSAILISPSYGDTKTTFDAIRRSHTPTLQVLRTGDRRIEDFPFYSIDYTSGSMLAVDHLLSQGLRDIAFVGGVEGRQITMERMSGYLAGMKRAGLEAPTFFGRNTREFGRDIGLEIVKTHPHIKAAICFNDMVALGMMSAMARSDIKVGQDFFLIGFDDIRESALFYPTLSSVHCDIEGFGQRSAHLLLSWLASGEQPDDPGRAGVHLEIRQSSTVPI</sequence>
<dbReference type="InterPro" id="IPR028082">
    <property type="entry name" value="Peripla_BP_I"/>
</dbReference>
<proteinExistence type="predicted"/>
<dbReference type="OrthoDB" id="7811243at2"/>
<dbReference type="GO" id="GO:0000976">
    <property type="term" value="F:transcription cis-regulatory region binding"/>
    <property type="evidence" value="ECO:0007669"/>
    <property type="project" value="TreeGrafter"/>
</dbReference>
<evidence type="ECO:0000256" key="2">
    <source>
        <dbReference type="ARBA" id="ARBA00023015"/>
    </source>
</evidence>
<accession>A0A1H2U6K9</accession>
<dbReference type="RefSeq" id="WP_092885891.1">
    <property type="nucleotide sequence ID" value="NZ_CP061498.1"/>
</dbReference>
<dbReference type="Gene3D" id="3.40.50.2300">
    <property type="match status" value="2"/>
</dbReference>
<keyword evidence="4" id="KW-0804">Transcription</keyword>
<dbReference type="PANTHER" id="PTHR30146">
    <property type="entry name" value="LACI-RELATED TRANSCRIPTIONAL REPRESSOR"/>
    <property type="match status" value="1"/>
</dbReference>
<keyword evidence="2" id="KW-0805">Transcription regulation</keyword>
<dbReference type="Pfam" id="PF13377">
    <property type="entry name" value="Peripla_BP_3"/>
    <property type="match status" value="1"/>
</dbReference>
<dbReference type="SUPFAM" id="SSF53822">
    <property type="entry name" value="Periplasmic binding protein-like I"/>
    <property type="match status" value="1"/>
</dbReference>
<evidence type="ECO:0000259" key="5">
    <source>
        <dbReference type="Pfam" id="PF13377"/>
    </source>
</evidence>